<evidence type="ECO:0000313" key="5">
    <source>
        <dbReference type="Proteomes" id="UP000442469"/>
    </source>
</evidence>
<evidence type="ECO:0000313" key="4">
    <source>
        <dbReference type="EMBL" id="MUG23688.1"/>
    </source>
</evidence>
<keyword evidence="1" id="KW-1005">Bacterial flagellum biogenesis</keyword>
<sequence>MAIQQLIDVLASLDDLHRNMLEVGEVKKSALVRNDIEKLIQVMNQESKILKQIEQREAERIEACQAILLEKGIKSRLNLTVTELTRLVFDTEEKQKLQQVQSSLSQTLEQLKRLNELNQKLIEQSLTFIDYSLGLFGGETQEATYQHPSDKSVGAQRSGLFDTRA</sequence>
<dbReference type="GO" id="GO:0044780">
    <property type="term" value="P:bacterial-type flagellum assembly"/>
    <property type="evidence" value="ECO:0007669"/>
    <property type="project" value="InterPro"/>
</dbReference>
<reference evidence="4 5" key="1">
    <citation type="submission" date="2019-11" db="EMBL/GenBank/DDBJ databases">
        <title>Draft genome sequences of five Paenibacillus species of dairy origin.</title>
        <authorList>
            <person name="Olajide A.M."/>
            <person name="Chen S."/>
            <person name="Lapointe G."/>
        </authorList>
    </citation>
    <scope>NUCLEOTIDE SEQUENCE [LARGE SCALE GENOMIC DNA]</scope>
    <source>
        <strain evidence="4 5">3CT49</strain>
    </source>
</reference>
<evidence type="ECO:0000256" key="1">
    <source>
        <dbReference type="ARBA" id="ARBA00022795"/>
    </source>
</evidence>
<evidence type="ECO:0000256" key="2">
    <source>
        <dbReference type="SAM" id="Coils"/>
    </source>
</evidence>
<proteinExistence type="predicted"/>
<evidence type="ECO:0000256" key="3">
    <source>
        <dbReference type="SAM" id="MobiDB-lite"/>
    </source>
</evidence>
<name>A0A6N8EZA0_PAEMA</name>
<dbReference type="Pfam" id="PF05130">
    <property type="entry name" value="FlgN"/>
    <property type="match status" value="1"/>
</dbReference>
<feature type="region of interest" description="Disordered" evidence="3">
    <location>
        <begin position="144"/>
        <end position="165"/>
    </location>
</feature>
<dbReference type="EMBL" id="WNZZ01000010">
    <property type="protein sequence ID" value="MUG23688.1"/>
    <property type="molecule type" value="Genomic_DNA"/>
</dbReference>
<accession>A0A6N8EZA0</accession>
<dbReference type="SUPFAM" id="SSF140566">
    <property type="entry name" value="FlgN-like"/>
    <property type="match status" value="1"/>
</dbReference>
<keyword evidence="2" id="KW-0175">Coiled coil</keyword>
<feature type="coiled-coil region" evidence="2">
    <location>
        <begin position="94"/>
        <end position="124"/>
    </location>
</feature>
<dbReference type="InterPro" id="IPR036679">
    <property type="entry name" value="FlgN-like_sf"/>
</dbReference>
<dbReference type="Gene3D" id="1.20.58.300">
    <property type="entry name" value="FlgN-like"/>
    <property type="match status" value="1"/>
</dbReference>
<protein>
    <submittedName>
        <fullName evidence="4">Flagellar protein FlgN</fullName>
    </submittedName>
</protein>
<keyword evidence="4" id="KW-0282">Flagellum</keyword>
<dbReference type="InterPro" id="IPR007809">
    <property type="entry name" value="FlgN-like"/>
</dbReference>
<organism evidence="4 5">
    <name type="scientific">Paenibacillus macerans</name>
    <name type="common">Bacillus macerans</name>
    <dbReference type="NCBI Taxonomy" id="44252"/>
    <lineage>
        <taxon>Bacteria</taxon>
        <taxon>Bacillati</taxon>
        <taxon>Bacillota</taxon>
        <taxon>Bacilli</taxon>
        <taxon>Bacillales</taxon>
        <taxon>Paenibacillaceae</taxon>
        <taxon>Paenibacillus</taxon>
    </lineage>
</organism>
<dbReference type="RefSeq" id="WP_155620255.1">
    <property type="nucleotide sequence ID" value="NZ_WNZZ01000010.1"/>
</dbReference>
<keyword evidence="4" id="KW-0966">Cell projection</keyword>
<keyword evidence="4" id="KW-0969">Cilium</keyword>
<dbReference type="AlphaFoldDB" id="A0A6N8EZA0"/>
<gene>
    <name evidence="4" type="ORF">GNQ08_14940</name>
</gene>
<dbReference type="Proteomes" id="UP000442469">
    <property type="component" value="Unassembled WGS sequence"/>
</dbReference>
<comment type="caution">
    <text evidence="4">The sequence shown here is derived from an EMBL/GenBank/DDBJ whole genome shotgun (WGS) entry which is preliminary data.</text>
</comment>